<dbReference type="EMBL" id="WPAF01000013">
    <property type="protein sequence ID" value="KAF0134069.1"/>
    <property type="molecule type" value="Genomic_DNA"/>
</dbReference>
<proteinExistence type="predicted"/>
<protein>
    <submittedName>
        <fullName evidence="1">Uncharacterized protein</fullName>
    </submittedName>
</protein>
<comment type="caution">
    <text evidence="1">The sequence shown here is derived from an EMBL/GenBank/DDBJ whole genome shotgun (WGS) entry which is preliminary data.</text>
</comment>
<sequence length="365" mass="38329">MKRKLMFGGGVGLVVLVFLCNMALAQLTIKNPVVKDKGGAAVNSGVVQMVIGSDVSTPNSAPFFKGTAHATPFPNTDANGVSNLTLQDLPLNATVFIKAWNKTAGAGQYYGVYGPGATGTATQTLRWDSPAITTNYKADKPYTPVITQYEETSTTVANGTKTGTFKVISSQPAATDGLREVHSCAWKMWVKGDAETAPIAGQTGATLSLAQDQVKPNTTYSFKVMHKNSFGDSDWGQGEYKVGGGVGALSVGGEVSYTLNKVENGLGINSIGIAFDAPLTFVDKDKNETPNISTLQDLIDAIGKTGVTATAYWDNGAQQLTGGTFAADGTQTYATAGFEPKNVKLEAGKGYYISVSKGITFKLKK</sequence>
<dbReference type="AlphaFoldDB" id="A0A833NRX8"/>
<reference evidence="1 2" key="1">
    <citation type="submission" date="2019-12" db="EMBL/GenBank/DDBJ databases">
        <authorList>
            <person name="Wolfe R."/>
            <person name="Danczak R."/>
            <person name="Wilkins M."/>
        </authorList>
    </citation>
    <scope>NUCLEOTIDE SEQUENCE [LARGE SCALE GENOMIC DNA]</scope>
    <source>
        <strain evidence="1">X2_MaxBin.013</strain>
    </source>
</reference>
<evidence type="ECO:0000313" key="2">
    <source>
        <dbReference type="Proteomes" id="UP000488506"/>
    </source>
</evidence>
<accession>A0A833NRX8</accession>
<organism evidence="1 2">
    <name type="scientific">Candidatus Saganbacteria bacterium</name>
    <dbReference type="NCBI Taxonomy" id="2575572"/>
    <lineage>
        <taxon>Bacteria</taxon>
        <taxon>Bacillati</taxon>
        <taxon>Saganbacteria</taxon>
    </lineage>
</organism>
<name>A0A833NRX8_UNCSA</name>
<evidence type="ECO:0000313" key="1">
    <source>
        <dbReference type="EMBL" id="KAF0134069.1"/>
    </source>
</evidence>
<gene>
    <name evidence="1" type="ORF">FD145_923</name>
</gene>
<dbReference type="Proteomes" id="UP000488506">
    <property type="component" value="Unassembled WGS sequence"/>
</dbReference>